<organism evidence="2 3">
    <name type="scientific">Rubroshorea leprosula</name>
    <dbReference type="NCBI Taxonomy" id="152421"/>
    <lineage>
        <taxon>Eukaryota</taxon>
        <taxon>Viridiplantae</taxon>
        <taxon>Streptophyta</taxon>
        <taxon>Embryophyta</taxon>
        <taxon>Tracheophyta</taxon>
        <taxon>Spermatophyta</taxon>
        <taxon>Magnoliopsida</taxon>
        <taxon>eudicotyledons</taxon>
        <taxon>Gunneridae</taxon>
        <taxon>Pentapetalae</taxon>
        <taxon>rosids</taxon>
        <taxon>malvids</taxon>
        <taxon>Malvales</taxon>
        <taxon>Dipterocarpaceae</taxon>
        <taxon>Rubroshorea</taxon>
    </lineage>
</organism>
<comment type="caution">
    <text evidence="2">The sequence shown here is derived from an EMBL/GenBank/DDBJ whole genome shotgun (WGS) entry which is preliminary data.</text>
</comment>
<name>A0AAV5J3F0_9ROSI</name>
<protein>
    <submittedName>
        <fullName evidence="2">Uncharacterized protein</fullName>
    </submittedName>
</protein>
<gene>
    <name evidence="2" type="ORF">SLEP1_g18469</name>
</gene>
<sequence length="227" mass="25220">MAGEIIDIDLEGDSDGSENGGPTNGKGVDGEVCEEEDQKESVVEDYYESRQDFTTKGVWLEKEDEIGVEKECASASKSHNVVDDHNDDLNGDKEAEGDERHDDPVMDILELIDNEDEEAMEAKRKVKSFCYNLQGIMYDLVSIMIVVYVNATGPSTHPATVHDDGDEIQSDIEYSYISIDEDDGSDVDHASRTRATHAIYEEVEDALLDIRLGMIFVSKAQFKAIVD</sequence>
<dbReference type="EMBL" id="BPVZ01000025">
    <property type="protein sequence ID" value="GKV06596.1"/>
    <property type="molecule type" value="Genomic_DNA"/>
</dbReference>
<feature type="compositionally biased region" description="Basic and acidic residues" evidence="1">
    <location>
        <begin position="80"/>
        <end position="102"/>
    </location>
</feature>
<dbReference type="Proteomes" id="UP001054252">
    <property type="component" value="Unassembled WGS sequence"/>
</dbReference>
<keyword evidence="3" id="KW-1185">Reference proteome</keyword>
<accession>A0AAV5J3F0</accession>
<feature type="region of interest" description="Disordered" evidence="1">
    <location>
        <begin position="1"/>
        <end position="47"/>
    </location>
</feature>
<feature type="region of interest" description="Disordered" evidence="1">
    <location>
        <begin position="70"/>
        <end position="102"/>
    </location>
</feature>
<evidence type="ECO:0000256" key="1">
    <source>
        <dbReference type="SAM" id="MobiDB-lite"/>
    </source>
</evidence>
<reference evidence="2 3" key="1">
    <citation type="journal article" date="2021" name="Commun. Biol.">
        <title>The genome of Shorea leprosula (Dipterocarpaceae) highlights the ecological relevance of drought in aseasonal tropical rainforests.</title>
        <authorList>
            <person name="Ng K.K.S."/>
            <person name="Kobayashi M.J."/>
            <person name="Fawcett J.A."/>
            <person name="Hatakeyama M."/>
            <person name="Paape T."/>
            <person name="Ng C.H."/>
            <person name="Ang C.C."/>
            <person name="Tnah L.H."/>
            <person name="Lee C.T."/>
            <person name="Nishiyama T."/>
            <person name="Sese J."/>
            <person name="O'Brien M.J."/>
            <person name="Copetti D."/>
            <person name="Mohd Noor M.I."/>
            <person name="Ong R.C."/>
            <person name="Putra M."/>
            <person name="Sireger I.Z."/>
            <person name="Indrioko S."/>
            <person name="Kosugi Y."/>
            <person name="Izuno A."/>
            <person name="Isagi Y."/>
            <person name="Lee S.L."/>
            <person name="Shimizu K.K."/>
        </authorList>
    </citation>
    <scope>NUCLEOTIDE SEQUENCE [LARGE SCALE GENOMIC DNA]</scope>
    <source>
        <strain evidence="2">214</strain>
    </source>
</reference>
<evidence type="ECO:0000313" key="2">
    <source>
        <dbReference type="EMBL" id="GKV06596.1"/>
    </source>
</evidence>
<evidence type="ECO:0000313" key="3">
    <source>
        <dbReference type="Proteomes" id="UP001054252"/>
    </source>
</evidence>
<feature type="compositionally biased region" description="Acidic residues" evidence="1">
    <location>
        <begin position="1"/>
        <end position="16"/>
    </location>
</feature>
<proteinExistence type="predicted"/>
<dbReference type="AlphaFoldDB" id="A0AAV5J3F0"/>